<dbReference type="AlphaFoldDB" id="A0AAW1IFE6"/>
<organism evidence="2 3">
    <name type="scientific">Popillia japonica</name>
    <name type="common">Japanese beetle</name>
    <dbReference type="NCBI Taxonomy" id="7064"/>
    <lineage>
        <taxon>Eukaryota</taxon>
        <taxon>Metazoa</taxon>
        <taxon>Ecdysozoa</taxon>
        <taxon>Arthropoda</taxon>
        <taxon>Hexapoda</taxon>
        <taxon>Insecta</taxon>
        <taxon>Pterygota</taxon>
        <taxon>Neoptera</taxon>
        <taxon>Endopterygota</taxon>
        <taxon>Coleoptera</taxon>
        <taxon>Polyphaga</taxon>
        <taxon>Scarabaeiformia</taxon>
        <taxon>Scarabaeidae</taxon>
        <taxon>Rutelinae</taxon>
        <taxon>Popillia</taxon>
    </lineage>
</organism>
<evidence type="ECO:0000313" key="2">
    <source>
        <dbReference type="EMBL" id="KAK9688226.1"/>
    </source>
</evidence>
<accession>A0AAW1IFE6</accession>
<evidence type="ECO:0000256" key="1">
    <source>
        <dbReference type="SAM" id="MobiDB-lite"/>
    </source>
</evidence>
<proteinExistence type="predicted"/>
<gene>
    <name evidence="2" type="ORF">QE152_g35705</name>
</gene>
<dbReference type="EMBL" id="JASPKY010000601">
    <property type="protein sequence ID" value="KAK9688226.1"/>
    <property type="molecule type" value="Genomic_DNA"/>
</dbReference>
<sequence>MLRKRKHPLTGTNLPNISFSSCSETNCPKLATKSVEQGGLLTPRPGWDDEEPTGEARAGLGKKCGNDAACTEVRAVGCGRDIGGCNKSYKKRF</sequence>
<reference evidence="2 3" key="1">
    <citation type="journal article" date="2024" name="BMC Genomics">
        <title>De novo assembly and annotation of Popillia japonica's genome with initial clues to its potential as an invasive pest.</title>
        <authorList>
            <person name="Cucini C."/>
            <person name="Boschi S."/>
            <person name="Funari R."/>
            <person name="Cardaioli E."/>
            <person name="Iannotti N."/>
            <person name="Marturano G."/>
            <person name="Paoli F."/>
            <person name="Bruttini M."/>
            <person name="Carapelli A."/>
            <person name="Frati F."/>
            <person name="Nardi F."/>
        </authorList>
    </citation>
    <scope>NUCLEOTIDE SEQUENCE [LARGE SCALE GENOMIC DNA]</scope>
    <source>
        <strain evidence="2">DMR45628</strain>
    </source>
</reference>
<comment type="caution">
    <text evidence="2">The sequence shown here is derived from an EMBL/GenBank/DDBJ whole genome shotgun (WGS) entry which is preliminary data.</text>
</comment>
<feature type="region of interest" description="Disordered" evidence="1">
    <location>
        <begin position="38"/>
        <end position="58"/>
    </location>
</feature>
<evidence type="ECO:0000313" key="3">
    <source>
        <dbReference type="Proteomes" id="UP001458880"/>
    </source>
</evidence>
<name>A0AAW1IFE6_POPJA</name>
<protein>
    <submittedName>
        <fullName evidence="2">Uncharacterized protein</fullName>
    </submittedName>
</protein>
<keyword evidence="3" id="KW-1185">Reference proteome</keyword>
<dbReference type="PROSITE" id="PS51257">
    <property type="entry name" value="PROKAR_LIPOPROTEIN"/>
    <property type="match status" value="1"/>
</dbReference>
<dbReference type="Proteomes" id="UP001458880">
    <property type="component" value="Unassembled WGS sequence"/>
</dbReference>